<evidence type="ECO:0000256" key="9">
    <source>
        <dbReference type="RuleBase" id="RU365093"/>
    </source>
</evidence>
<comment type="similarity">
    <text evidence="2 9">Belongs to the membrane fusion protein (MFP) (TC 8.A.1) family.</text>
</comment>
<feature type="coiled-coil region" evidence="10">
    <location>
        <begin position="263"/>
        <end position="312"/>
    </location>
</feature>
<dbReference type="EMBL" id="CXOI01000037">
    <property type="protein sequence ID" value="CTP88353.1"/>
    <property type="molecule type" value="Genomic_DNA"/>
</dbReference>
<keyword evidence="10" id="KW-0175">Coiled coil</keyword>
<keyword evidence="6 9" id="KW-0812">Transmembrane</keyword>
<dbReference type="InterPro" id="IPR050739">
    <property type="entry name" value="MFP"/>
</dbReference>
<dbReference type="InterPro" id="IPR010129">
    <property type="entry name" value="T1SS_HlyD"/>
</dbReference>
<keyword evidence="4 9" id="KW-1003">Cell membrane</keyword>
<dbReference type="Proteomes" id="UP000046187">
    <property type="component" value="Unassembled WGS sequence"/>
</dbReference>
<dbReference type="PANTHER" id="PTHR30386">
    <property type="entry name" value="MEMBRANE FUSION SUBUNIT OF EMRAB-TOLC MULTIDRUG EFFLUX PUMP"/>
    <property type="match status" value="1"/>
</dbReference>
<feature type="domain" description="AprE-like beta-barrel" evidence="12">
    <location>
        <begin position="361"/>
        <end position="450"/>
    </location>
</feature>
<evidence type="ECO:0000256" key="10">
    <source>
        <dbReference type="SAM" id="Coils"/>
    </source>
</evidence>
<keyword evidence="8 9" id="KW-0472">Membrane</keyword>
<keyword evidence="3 9" id="KW-0813">Transport</keyword>
<evidence type="ECO:0000313" key="13">
    <source>
        <dbReference type="EMBL" id="CTP88353.1"/>
    </source>
</evidence>
<evidence type="ECO:0000256" key="8">
    <source>
        <dbReference type="ARBA" id="ARBA00023136"/>
    </source>
</evidence>
<accession>A0A0K2ZRU3</accession>
<gene>
    <name evidence="13" type="ORF">XTALMG727_2342</name>
</gene>
<evidence type="ECO:0000256" key="7">
    <source>
        <dbReference type="ARBA" id="ARBA00022989"/>
    </source>
</evidence>
<evidence type="ECO:0000313" key="14">
    <source>
        <dbReference type="Proteomes" id="UP000046187"/>
    </source>
</evidence>
<dbReference type="InterPro" id="IPR058982">
    <property type="entry name" value="Beta-barrel_AprE"/>
</dbReference>
<dbReference type="RefSeq" id="WP_053835532.1">
    <property type="nucleotide sequence ID" value="NZ_CXOI01000037.1"/>
</dbReference>
<dbReference type="GO" id="GO:0015031">
    <property type="term" value="P:protein transport"/>
    <property type="evidence" value="ECO:0007669"/>
    <property type="project" value="InterPro"/>
</dbReference>
<evidence type="ECO:0000259" key="12">
    <source>
        <dbReference type="Pfam" id="PF26002"/>
    </source>
</evidence>
<dbReference type="InterPro" id="IPR059040">
    <property type="entry name" value="HH_CyaD-like"/>
</dbReference>
<name>A0A0K2ZRU3_9XANT</name>
<dbReference type="Pfam" id="PF26002">
    <property type="entry name" value="Beta-barrel_AprE"/>
    <property type="match status" value="1"/>
</dbReference>
<evidence type="ECO:0000259" key="11">
    <source>
        <dbReference type="Pfam" id="PF25988"/>
    </source>
</evidence>
<evidence type="ECO:0000256" key="5">
    <source>
        <dbReference type="ARBA" id="ARBA00022519"/>
    </source>
</evidence>
<keyword evidence="14" id="KW-1185">Reference proteome</keyword>
<dbReference type="Gene3D" id="2.40.50.100">
    <property type="match status" value="1"/>
</dbReference>
<dbReference type="Gene3D" id="2.40.30.170">
    <property type="match status" value="1"/>
</dbReference>
<protein>
    <recommendedName>
        <fullName evidence="9">Membrane fusion protein (MFP) family protein</fullName>
    </recommendedName>
</protein>
<proteinExistence type="inferred from homology"/>
<evidence type="ECO:0000256" key="6">
    <source>
        <dbReference type="ARBA" id="ARBA00022692"/>
    </source>
</evidence>
<reference evidence="14" key="1">
    <citation type="submission" date="2015-07" db="EMBL/GenBank/DDBJ databases">
        <authorList>
            <person name="Wibberg D."/>
        </authorList>
    </citation>
    <scope>NUCLEOTIDE SEQUENCE [LARGE SCALE GENOMIC DNA]</scope>
</reference>
<comment type="subcellular location">
    <subcellularLocation>
        <location evidence="1 9">Cell inner membrane</location>
        <topology evidence="1 9">Single-pass membrane protein</topology>
    </subcellularLocation>
</comment>
<dbReference type="NCBIfam" id="TIGR01843">
    <property type="entry name" value="type_I_hlyD"/>
    <property type="match status" value="1"/>
</dbReference>
<dbReference type="PANTHER" id="PTHR30386:SF27">
    <property type="entry name" value="MEMBRANE FUSION PROTEIN (MFP) FAMILY PROTEIN"/>
    <property type="match status" value="1"/>
</dbReference>
<feature type="domain" description="CyaD-like alpha-helical hairpin" evidence="11">
    <location>
        <begin position="128"/>
        <end position="323"/>
    </location>
</feature>
<keyword evidence="5 9" id="KW-0997">Cell inner membrane</keyword>
<evidence type="ECO:0000256" key="4">
    <source>
        <dbReference type="ARBA" id="ARBA00022475"/>
    </source>
</evidence>
<evidence type="ECO:0000256" key="2">
    <source>
        <dbReference type="ARBA" id="ARBA00009477"/>
    </source>
</evidence>
<feature type="transmembrane region" description="Helical" evidence="9">
    <location>
        <begin position="59"/>
        <end position="77"/>
    </location>
</feature>
<dbReference type="GO" id="GO:0005886">
    <property type="term" value="C:plasma membrane"/>
    <property type="evidence" value="ECO:0007669"/>
    <property type="project" value="UniProtKB-SubCell"/>
</dbReference>
<dbReference type="AlphaFoldDB" id="A0A0K2ZRU3"/>
<evidence type="ECO:0000256" key="1">
    <source>
        <dbReference type="ARBA" id="ARBA00004377"/>
    </source>
</evidence>
<evidence type="ECO:0000256" key="3">
    <source>
        <dbReference type="ARBA" id="ARBA00022448"/>
    </source>
</evidence>
<dbReference type="Gene3D" id="1.10.287.470">
    <property type="entry name" value="Helix hairpin bin"/>
    <property type="match status" value="1"/>
</dbReference>
<keyword evidence="7 9" id="KW-1133">Transmembrane helix</keyword>
<dbReference type="PRINTS" id="PR01490">
    <property type="entry name" value="RTXTOXIND"/>
</dbReference>
<sequence>MNHLLQGWRDFFLRYFNVFKSVWSVRKQLDALDRTADERAFLPAHLELIESPTSPTARWTMRIIIAFFCVALLWACLGKLDIVAVAPGKTVVDSRTKVVQTAETAVVRRILVRDGQAVKRGQLLVELDATATGAEFVQAGDSLVNARLTVLRQSAFARAIAEGQPPKLDPAPDLNAERVATEQQLVVSQFDAFQARRHNLQASIAQRQAELRTVQDEIGPLAESARIAKVRADDYSRLLEGKYVGRHEYLLREQERISAESQLATQRNRLQEIRSAISAAQEELRVLVTDTRQQALDAVRQANEQVGQLAQDVAKTGQRDKLMALRAPVDGTVQQLAVHTVGGVVTPAQSLLVVVPAEEALEVEVTVLNKDIGFMRPGQPVTVKIDSFPYTRYGYLTGTVASVSHDAAQDEKLGLVFPARIKLDGSMLEIEGVKVRMSAGMSLSAEVETGKRRVIDYLFSPLRQHASESLRER</sequence>
<organism evidence="13 14">
    <name type="scientific">Xanthomonas graminis pv. arrhenatheri LMG 727</name>
    <dbReference type="NCBI Taxonomy" id="1195923"/>
    <lineage>
        <taxon>Bacteria</taxon>
        <taxon>Pseudomonadati</taxon>
        <taxon>Pseudomonadota</taxon>
        <taxon>Gammaproteobacteria</taxon>
        <taxon>Lysobacterales</taxon>
        <taxon>Lysobacteraceae</taxon>
        <taxon>Xanthomonas</taxon>
        <taxon>Xanthomonas translucens group</taxon>
        <taxon>Xanthomonas graminis</taxon>
    </lineage>
</organism>
<dbReference type="Pfam" id="PF25988">
    <property type="entry name" value="HH_CyaD"/>
    <property type="match status" value="1"/>
</dbReference>